<dbReference type="InterPro" id="IPR007197">
    <property type="entry name" value="rSAM"/>
</dbReference>
<dbReference type="Pfam" id="PF13353">
    <property type="entry name" value="Fer4_12"/>
    <property type="match status" value="1"/>
</dbReference>
<dbReference type="SUPFAM" id="SSF102114">
    <property type="entry name" value="Radical SAM enzymes"/>
    <property type="match status" value="1"/>
</dbReference>
<protein>
    <submittedName>
        <fullName evidence="7">Radical SAM protein</fullName>
    </submittedName>
</protein>
<evidence type="ECO:0000256" key="6">
    <source>
        <dbReference type="ARBA" id="ARBA00023014"/>
    </source>
</evidence>
<dbReference type="EMBL" id="JACCKA010000027">
    <property type="protein sequence ID" value="NZA25434.1"/>
    <property type="molecule type" value="Genomic_DNA"/>
</dbReference>
<dbReference type="InterPro" id="IPR034457">
    <property type="entry name" value="Organic_radical-activating"/>
</dbReference>
<keyword evidence="4" id="KW-0479">Metal-binding</keyword>
<comment type="caution">
    <text evidence="7">The sequence shown here is derived from an EMBL/GenBank/DDBJ whole genome shotgun (WGS) entry which is preliminary data.</text>
</comment>
<comment type="cofactor">
    <cofactor evidence="1">
        <name>[4Fe-4S] cluster</name>
        <dbReference type="ChEBI" id="CHEBI:49883"/>
    </cofactor>
</comment>
<dbReference type="PANTHER" id="PTHR30352">
    <property type="entry name" value="PYRUVATE FORMATE-LYASE-ACTIVATING ENZYME"/>
    <property type="match status" value="1"/>
</dbReference>
<dbReference type="SFLD" id="SFLDS00029">
    <property type="entry name" value="Radical_SAM"/>
    <property type="match status" value="1"/>
</dbReference>
<dbReference type="InterPro" id="IPR058240">
    <property type="entry name" value="rSAM_sf"/>
</dbReference>
<keyword evidence="5" id="KW-0408">Iron</keyword>
<name>A0A853J9K9_9GAMM</name>
<dbReference type="RefSeq" id="WP_180677238.1">
    <property type="nucleotide sequence ID" value="NZ_JACCKA010000027.1"/>
</dbReference>
<dbReference type="GO" id="GO:0046872">
    <property type="term" value="F:metal ion binding"/>
    <property type="evidence" value="ECO:0007669"/>
    <property type="project" value="UniProtKB-KW"/>
</dbReference>
<gene>
    <name evidence="7" type="ORF">H0E84_03485</name>
</gene>
<dbReference type="InterPro" id="IPR013785">
    <property type="entry name" value="Aldolase_TIM"/>
</dbReference>
<proteinExistence type="predicted"/>
<evidence type="ECO:0000256" key="5">
    <source>
        <dbReference type="ARBA" id="ARBA00023004"/>
    </source>
</evidence>
<dbReference type="GO" id="GO:0051539">
    <property type="term" value="F:4 iron, 4 sulfur cluster binding"/>
    <property type="evidence" value="ECO:0007669"/>
    <property type="project" value="UniProtKB-KW"/>
</dbReference>
<dbReference type="PANTHER" id="PTHR30352:SF2">
    <property type="entry name" value="ANAEROBIC RIBONUCLEOSIDE-TRIPHOSPHATE REDUCTASE-ACTIVATING PROTEIN"/>
    <property type="match status" value="1"/>
</dbReference>
<evidence type="ECO:0000256" key="1">
    <source>
        <dbReference type="ARBA" id="ARBA00001966"/>
    </source>
</evidence>
<dbReference type="GO" id="GO:0004748">
    <property type="term" value="F:ribonucleoside-diphosphate reductase activity, thioredoxin disulfide as acceptor"/>
    <property type="evidence" value="ECO:0007669"/>
    <property type="project" value="TreeGrafter"/>
</dbReference>
<dbReference type="AlphaFoldDB" id="A0A853J9K9"/>
<evidence type="ECO:0000313" key="7">
    <source>
        <dbReference type="EMBL" id="NZA25434.1"/>
    </source>
</evidence>
<evidence type="ECO:0000313" key="8">
    <source>
        <dbReference type="Proteomes" id="UP000578091"/>
    </source>
</evidence>
<keyword evidence="3" id="KW-0949">S-adenosyl-L-methionine</keyword>
<evidence type="ECO:0000256" key="4">
    <source>
        <dbReference type="ARBA" id="ARBA00022723"/>
    </source>
</evidence>
<reference evidence="7 8" key="1">
    <citation type="submission" date="2020-07" db="EMBL/GenBank/DDBJ databases">
        <title>Luteimonas sp. SJ-92.</title>
        <authorList>
            <person name="Huang X.-X."/>
            <person name="Xu L."/>
            <person name="Sun J.-Q."/>
        </authorList>
    </citation>
    <scope>NUCLEOTIDE SEQUENCE [LARGE SCALE GENOMIC DNA]</scope>
    <source>
        <strain evidence="7 8">SJ-92</strain>
    </source>
</reference>
<dbReference type="Gene3D" id="3.20.20.70">
    <property type="entry name" value="Aldolase class I"/>
    <property type="match status" value="1"/>
</dbReference>
<evidence type="ECO:0000256" key="3">
    <source>
        <dbReference type="ARBA" id="ARBA00022691"/>
    </source>
</evidence>
<evidence type="ECO:0000256" key="2">
    <source>
        <dbReference type="ARBA" id="ARBA00022485"/>
    </source>
</evidence>
<keyword evidence="2" id="KW-0004">4Fe-4S</keyword>
<sequence length="219" mass="23827">MSPTLSLSRVHFPVTALGPGRRVGIWFQGCSIRCPGCVSADTWGPGRRRIAVDALVEDIGPWLAEADGVTISGGEPFEQADALERLLRRLRARTDVDILVYSGYGHAHLQPLLARMPGLIDALISGPYLRDEAQSLPLRGSDNQRLHRLTPLGERRFAAFDTPQSGGTPALDLMFDASGTVWMAGIPRRDDLQRLREALRSAGHRAGTSQHAAGDAEWS</sequence>
<dbReference type="Proteomes" id="UP000578091">
    <property type="component" value="Unassembled WGS sequence"/>
</dbReference>
<accession>A0A853J9K9</accession>
<keyword evidence="6" id="KW-0411">Iron-sulfur</keyword>
<organism evidence="7 8">
    <name type="scientific">Luteimonas salinisoli</name>
    <dbReference type="NCBI Taxonomy" id="2752307"/>
    <lineage>
        <taxon>Bacteria</taxon>
        <taxon>Pseudomonadati</taxon>
        <taxon>Pseudomonadota</taxon>
        <taxon>Gammaproteobacteria</taxon>
        <taxon>Lysobacterales</taxon>
        <taxon>Lysobacteraceae</taxon>
        <taxon>Luteimonas</taxon>
    </lineage>
</organism>
<keyword evidence="8" id="KW-1185">Reference proteome</keyword>